<dbReference type="EMBL" id="JAEPRQ010000001">
    <property type="protein sequence ID" value="MBK4215175.1"/>
    <property type="molecule type" value="Genomic_DNA"/>
</dbReference>
<name>A0A934VYV6_9RHOB</name>
<organism evidence="1 2">
    <name type="scientific">Paracoccus caeni</name>
    <dbReference type="NCBI Taxonomy" id="657651"/>
    <lineage>
        <taxon>Bacteria</taxon>
        <taxon>Pseudomonadati</taxon>
        <taxon>Pseudomonadota</taxon>
        <taxon>Alphaproteobacteria</taxon>
        <taxon>Rhodobacterales</taxon>
        <taxon>Paracoccaceae</taxon>
        <taxon>Paracoccus</taxon>
    </lineage>
</organism>
<protein>
    <submittedName>
        <fullName evidence="1">Uncharacterized protein</fullName>
    </submittedName>
</protein>
<dbReference type="RefSeq" id="WP_200684066.1">
    <property type="nucleotide sequence ID" value="NZ_JAEPRQ010000001.1"/>
</dbReference>
<sequence length="299" mass="33243">MQTVFHLGVHATDDDRLLKTLLNNRETLMRYKTEVVTPNRHRGLFEEALMSLKGGRATPEMVQIMHDAVLQTESPERVIFSSQRFMGAPGRAVSHAGLYTQIGTRASAIANLFPDSRTELFLAIRNPATLIPDVLKIFSGGGLPVLMQGRHPLDLRWREAIQRLVAAVQGRRVVVWCHEDAPMIWPEIVRTISGLPSDAPINDGLSYLRELLTDEGKSRLKQEMAARDQITIAQRREISAEMLAGHAAPNALDQEIDLPGWTQELIDQMTANYRADVAEIAVLPGVEFILPLAQPAAVH</sequence>
<gene>
    <name evidence="1" type="ORF">JJJ17_04475</name>
</gene>
<evidence type="ECO:0000313" key="2">
    <source>
        <dbReference type="Proteomes" id="UP000640485"/>
    </source>
</evidence>
<dbReference type="AlphaFoldDB" id="A0A934VYV6"/>
<evidence type="ECO:0000313" key="1">
    <source>
        <dbReference type="EMBL" id="MBK4215175.1"/>
    </source>
</evidence>
<keyword evidence="2" id="KW-1185">Reference proteome</keyword>
<comment type="caution">
    <text evidence="1">The sequence shown here is derived from an EMBL/GenBank/DDBJ whole genome shotgun (WGS) entry which is preliminary data.</text>
</comment>
<dbReference type="Proteomes" id="UP000640485">
    <property type="component" value="Unassembled WGS sequence"/>
</dbReference>
<reference evidence="1" key="1">
    <citation type="submission" date="2021-01" db="EMBL/GenBank/DDBJ databases">
        <title>Paracoccus amoyensis sp. nov., isolated from the surface seawater along the coast of Xiamen Island, China.</title>
        <authorList>
            <person name="Lyu L."/>
        </authorList>
    </citation>
    <scope>NUCLEOTIDE SEQUENCE</scope>
    <source>
        <strain evidence="1">MJ17</strain>
    </source>
</reference>
<accession>A0A934VYV6</accession>
<proteinExistence type="predicted"/>